<keyword evidence="4" id="KW-0464">Manganese</keyword>
<dbReference type="PROSITE" id="PS00018">
    <property type="entry name" value="EF_HAND_1"/>
    <property type="match status" value="2"/>
</dbReference>
<dbReference type="Pfam" id="PF13499">
    <property type="entry name" value="EF-hand_7"/>
    <property type="match status" value="1"/>
</dbReference>
<dbReference type="Gene3D" id="1.10.238.10">
    <property type="entry name" value="EF-hand"/>
    <property type="match status" value="1"/>
</dbReference>
<accession>A0A2G8KEF5</accession>
<dbReference type="STRING" id="307972.A0A2G8KEF5"/>
<dbReference type="SUPFAM" id="SSF56300">
    <property type="entry name" value="Metallo-dependent phosphatases"/>
    <property type="match status" value="1"/>
</dbReference>
<evidence type="ECO:0000256" key="4">
    <source>
        <dbReference type="ARBA" id="ARBA00023211"/>
    </source>
</evidence>
<evidence type="ECO:0000256" key="3">
    <source>
        <dbReference type="ARBA" id="ARBA00022837"/>
    </source>
</evidence>
<proteinExistence type="predicted"/>
<evidence type="ECO:0000259" key="6">
    <source>
        <dbReference type="PROSITE" id="PS50222"/>
    </source>
</evidence>
<dbReference type="PROSITE" id="PS50222">
    <property type="entry name" value="EF_HAND_2"/>
    <property type="match status" value="3"/>
</dbReference>
<feature type="domain" description="EF-hand" evidence="6">
    <location>
        <begin position="172"/>
        <end position="207"/>
    </location>
</feature>
<feature type="region of interest" description="Disordered" evidence="5">
    <location>
        <begin position="251"/>
        <end position="273"/>
    </location>
</feature>
<protein>
    <recommendedName>
        <fullName evidence="6">EF-hand domain-containing protein</fullName>
    </recommendedName>
</protein>
<dbReference type="InterPro" id="IPR002048">
    <property type="entry name" value="EF_hand_dom"/>
</dbReference>
<dbReference type="InterPro" id="IPR011992">
    <property type="entry name" value="EF-hand-dom_pair"/>
</dbReference>
<keyword evidence="3" id="KW-0106">Calcium</keyword>
<sequence length="273" mass="30385">MATSPPPDPALERFQAGKQVLTIFSASNYYEVGSNRGAYVKMGVDLKPHCIQFIASEHHQKLPMSQRVSIVEGSALRDLKEKIISYKTQLREAFLEHDPDNTGFITPLQWATTMENIVGLAIPWHTLRPRLVSSSDDNKLVKYETCLDTNLVYRGEDNATDDGPGVTETLYRNRSALETIFRIIDKDHSGSLSLEEFEDACSILSKHIGTEISKQNVKDMATSMDINKDGLIDFNEFLEAFRLVDPESQQGLVKSQENGNGATATADEKGTLT</sequence>
<dbReference type="EMBL" id="MRZV01000651">
    <property type="protein sequence ID" value="PIK46350.1"/>
    <property type="molecule type" value="Genomic_DNA"/>
</dbReference>
<keyword evidence="8" id="KW-1185">Reference proteome</keyword>
<dbReference type="Proteomes" id="UP000230750">
    <property type="component" value="Unassembled WGS sequence"/>
</dbReference>
<dbReference type="GO" id="GO:0005509">
    <property type="term" value="F:calcium ion binding"/>
    <property type="evidence" value="ECO:0007669"/>
    <property type="project" value="InterPro"/>
</dbReference>
<dbReference type="InterPro" id="IPR051134">
    <property type="entry name" value="PPP_phosphatase"/>
</dbReference>
<feature type="domain" description="EF-hand" evidence="6">
    <location>
        <begin position="212"/>
        <end position="247"/>
    </location>
</feature>
<evidence type="ECO:0000256" key="5">
    <source>
        <dbReference type="SAM" id="MobiDB-lite"/>
    </source>
</evidence>
<evidence type="ECO:0000313" key="8">
    <source>
        <dbReference type="Proteomes" id="UP000230750"/>
    </source>
</evidence>
<evidence type="ECO:0000313" key="7">
    <source>
        <dbReference type="EMBL" id="PIK46350.1"/>
    </source>
</evidence>
<dbReference type="PANTHER" id="PTHR45668:SF3">
    <property type="entry name" value="SERINE_THREONINE-PROTEIN PHOSPHATASE RDGC"/>
    <property type="match status" value="1"/>
</dbReference>
<dbReference type="Gene3D" id="3.60.21.10">
    <property type="match status" value="1"/>
</dbReference>
<dbReference type="OrthoDB" id="442428at2759"/>
<dbReference type="SMART" id="SM00054">
    <property type="entry name" value="EFh"/>
    <property type="match status" value="3"/>
</dbReference>
<evidence type="ECO:0000256" key="1">
    <source>
        <dbReference type="ARBA" id="ARBA00001936"/>
    </source>
</evidence>
<dbReference type="InterPro" id="IPR018247">
    <property type="entry name" value="EF_Hand_1_Ca_BS"/>
</dbReference>
<evidence type="ECO:0000256" key="2">
    <source>
        <dbReference type="ARBA" id="ARBA00022723"/>
    </source>
</evidence>
<reference evidence="7 8" key="1">
    <citation type="journal article" date="2017" name="PLoS Biol.">
        <title>The sea cucumber genome provides insights into morphological evolution and visceral regeneration.</title>
        <authorList>
            <person name="Zhang X."/>
            <person name="Sun L."/>
            <person name="Yuan J."/>
            <person name="Sun Y."/>
            <person name="Gao Y."/>
            <person name="Zhang L."/>
            <person name="Li S."/>
            <person name="Dai H."/>
            <person name="Hamel J.F."/>
            <person name="Liu C."/>
            <person name="Yu Y."/>
            <person name="Liu S."/>
            <person name="Lin W."/>
            <person name="Guo K."/>
            <person name="Jin S."/>
            <person name="Xu P."/>
            <person name="Storey K.B."/>
            <person name="Huan P."/>
            <person name="Zhang T."/>
            <person name="Zhou Y."/>
            <person name="Zhang J."/>
            <person name="Lin C."/>
            <person name="Li X."/>
            <person name="Xing L."/>
            <person name="Huo D."/>
            <person name="Sun M."/>
            <person name="Wang L."/>
            <person name="Mercier A."/>
            <person name="Li F."/>
            <person name="Yang H."/>
            <person name="Xiang J."/>
        </authorList>
    </citation>
    <scope>NUCLEOTIDE SEQUENCE [LARGE SCALE GENOMIC DNA]</scope>
    <source>
        <strain evidence="7">Shaxun</strain>
        <tissue evidence="7">Muscle</tissue>
    </source>
</reference>
<organism evidence="7 8">
    <name type="scientific">Stichopus japonicus</name>
    <name type="common">Sea cucumber</name>
    <dbReference type="NCBI Taxonomy" id="307972"/>
    <lineage>
        <taxon>Eukaryota</taxon>
        <taxon>Metazoa</taxon>
        <taxon>Echinodermata</taxon>
        <taxon>Eleutherozoa</taxon>
        <taxon>Echinozoa</taxon>
        <taxon>Holothuroidea</taxon>
        <taxon>Aspidochirotacea</taxon>
        <taxon>Aspidochirotida</taxon>
        <taxon>Stichopodidae</taxon>
        <taxon>Apostichopus</taxon>
    </lineage>
</organism>
<name>A0A2G8KEF5_STIJA</name>
<keyword evidence="2" id="KW-0479">Metal-binding</keyword>
<feature type="domain" description="EF-hand" evidence="6">
    <location>
        <begin position="85"/>
        <end position="120"/>
    </location>
</feature>
<dbReference type="InterPro" id="IPR029052">
    <property type="entry name" value="Metallo-depent_PP-like"/>
</dbReference>
<dbReference type="AlphaFoldDB" id="A0A2G8KEF5"/>
<dbReference type="PANTHER" id="PTHR45668">
    <property type="entry name" value="SERINE/THREONINE-PROTEIN PHOSPHATASE 5-RELATED"/>
    <property type="match status" value="1"/>
</dbReference>
<dbReference type="CDD" id="cd00051">
    <property type="entry name" value="EFh"/>
    <property type="match status" value="1"/>
</dbReference>
<dbReference type="SUPFAM" id="SSF47473">
    <property type="entry name" value="EF-hand"/>
    <property type="match status" value="1"/>
</dbReference>
<comment type="cofactor">
    <cofactor evidence="1">
        <name>Mn(2+)</name>
        <dbReference type="ChEBI" id="CHEBI:29035"/>
    </cofactor>
</comment>
<feature type="compositionally biased region" description="Polar residues" evidence="5">
    <location>
        <begin position="251"/>
        <end position="263"/>
    </location>
</feature>
<comment type="caution">
    <text evidence="7">The sequence shown here is derived from an EMBL/GenBank/DDBJ whole genome shotgun (WGS) entry which is preliminary data.</text>
</comment>
<gene>
    <name evidence="7" type="ORF">BSL78_16799</name>
</gene>